<dbReference type="Proteomes" id="UP000297245">
    <property type="component" value="Unassembled WGS sequence"/>
</dbReference>
<gene>
    <name evidence="3" type="ORF">K435DRAFT_148722</name>
</gene>
<dbReference type="PANTHER" id="PTHR35192:SF2">
    <property type="entry name" value="APPLE DOMAIN-CONTAINING PROTEIN"/>
    <property type="match status" value="1"/>
</dbReference>
<dbReference type="PANTHER" id="PTHR35192">
    <property type="entry name" value="PROTEIN, PUTATIVE-RELATED"/>
    <property type="match status" value="1"/>
</dbReference>
<evidence type="ECO:0000313" key="3">
    <source>
        <dbReference type="EMBL" id="THV04938.1"/>
    </source>
</evidence>
<dbReference type="OrthoDB" id="439917at2759"/>
<evidence type="ECO:0000256" key="1">
    <source>
        <dbReference type="SAM" id="SignalP"/>
    </source>
</evidence>
<dbReference type="AlphaFoldDB" id="A0A4S8MPJ8"/>
<organism evidence="3 4">
    <name type="scientific">Dendrothele bispora (strain CBS 962.96)</name>
    <dbReference type="NCBI Taxonomy" id="1314807"/>
    <lineage>
        <taxon>Eukaryota</taxon>
        <taxon>Fungi</taxon>
        <taxon>Dikarya</taxon>
        <taxon>Basidiomycota</taxon>
        <taxon>Agaricomycotina</taxon>
        <taxon>Agaricomycetes</taxon>
        <taxon>Agaricomycetidae</taxon>
        <taxon>Agaricales</taxon>
        <taxon>Agaricales incertae sedis</taxon>
        <taxon>Dendrothele</taxon>
    </lineage>
</organism>
<evidence type="ECO:0000313" key="4">
    <source>
        <dbReference type="Proteomes" id="UP000297245"/>
    </source>
</evidence>
<feature type="domain" description="Protein CPL1-like" evidence="2">
    <location>
        <begin position="146"/>
        <end position="205"/>
    </location>
</feature>
<protein>
    <recommendedName>
        <fullName evidence="2">Protein CPL1-like domain-containing protein</fullName>
    </recommendedName>
</protein>
<sequence>MTVFKHLATIAIAALAVLPGIMAHSDQNQGGANSCSSNEFWYGEKNCCLPHGGPPSPPTPPRGNDCPPSGYYWGQSQGCCVPNHPPPTNSPPPQCRSGWEWYSSLHMCLPGGSGHWKRHQKSRSQALCPTGLDACPISGLKGSSDYECLDTSTELESCGGCASTGEGQDCTAIKGAWNVGCDKGRCKVYTCSTGYLLSADSTSCVPLS</sequence>
<dbReference type="EMBL" id="ML179052">
    <property type="protein sequence ID" value="THV04938.1"/>
    <property type="molecule type" value="Genomic_DNA"/>
</dbReference>
<keyword evidence="4" id="KW-1185">Reference proteome</keyword>
<accession>A0A4S8MPJ8</accession>
<feature type="signal peptide" evidence="1">
    <location>
        <begin position="1"/>
        <end position="23"/>
    </location>
</feature>
<evidence type="ECO:0000259" key="2">
    <source>
        <dbReference type="Pfam" id="PF21671"/>
    </source>
</evidence>
<keyword evidence="1" id="KW-0732">Signal</keyword>
<proteinExistence type="predicted"/>
<dbReference type="InterPro" id="IPR048661">
    <property type="entry name" value="CPL1-like"/>
</dbReference>
<feature type="chain" id="PRO_5020540022" description="Protein CPL1-like domain-containing protein" evidence="1">
    <location>
        <begin position="24"/>
        <end position="208"/>
    </location>
</feature>
<reference evidence="3 4" key="1">
    <citation type="journal article" date="2019" name="Nat. Ecol. Evol.">
        <title>Megaphylogeny resolves global patterns of mushroom evolution.</title>
        <authorList>
            <person name="Varga T."/>
            <person name="Krizsan K."/>
            <person name="Foldi C."/>
            <person name="Dima B."/>
            <person name="Sanchez-Garcia M."/>
            <person name="Sanchez-Ramirez S."/>
            <person name="Szollosi G.J."/>
            <person name="Szarkandi J.G."/>
            <person name="Papp V."/>
            <person name="Albert L."/>
            <person name="Andreopoulos W."/>
            <person name="Angelini C."/>
            <person name="Antonin V."/>
            <person name="Barry K.W."/>
            <person name="Bougher N.L."/>
            <person name="Buchanan P."/>
            <person name="Buyck B."/>
            <person name="Bense V."/>
            <person name="Catcheside P."/>
            <person name="Chovatia M."/>
            <person name="Cooper J."/>
            <person name="Damon W."/>
            <person name="Desjardin D."/>
            <person name="Finy P."/>
            <person name="Geml J."/>
            <person name="Haridas S."/>
            <person name="Hughes K."/>
            <person name="Justo A."/>
            <person name="Karasinski D."/>
            <person name="Kautmanova I."/>
            <person name="Kiss B."/>
            <person name="Kocsube S."/>
            <person name="Kotiranta H."/>
            <person name="LaButti K.M."/>
            <person name="Lechner B.E."/>
            <person name="Liimatainen K."/>
            <person name="Lipzen A."/>
            <person name="Lukacs Z."/>
            <person name="Mihaltcheva S."/>
            <person name="Morgado L.N."/>
            <person name="Niskanen T."/>
            <person name="Noordeloos M.E."/>
            <person name="Ohm R.A."/>
            <person name="Ortiz-Santana B."/>
            <person name="Ovrebo C."/>
            <person name="Racz N."/>
            <person name="Riley R."/>
            <person name="Savchenko A."/>
            <person name="Shiryaev A."/>
            <person name="Soop K."/>
            <person name="Spirin V."/>
            <person name="Szebenyi C."/>
            <person name="Tomsovsky M."/>
            <person name="Tulloss R.E."/>
            <person name="Uehling J."/>
            <person name="Grigoriev I.V."/>
            <person name="Vagvolgyi C."/>
            <person name="Papp T."/>
            <person name="Martin F.M."/>
            <person name="Miettinen O."/>
            <person name="Hibbett D.S."/>
            <person name="Nagy L.G."/>
        </authorList>
    </citation>
    <scope>NUCLEOTIDE SEQUENCE [LARGE SCALE GENOMIC DNA]</scope>
    <source>
        <strain evidence="3 4">CBS 962.96</strain>
    </source>
</reference>
<dbReference type="Pfam" id="PF21671">
    <property type="entry name" value="CPL1-like"/>
    <property type="match status" value="1"/>
</dbReference>
<dbReference type="InterPro" id="IPR038955">
    <property type="entry name" value="PriA/CPL1_fungi"/>
</dbReference>
<name>A0A4S8MPJ8_DENBC</name>